<feature type="region of interest" description="Disordered" evidence="1">
    <location>
        <begin position="79"/>
        <end position="100"/>
    </location>
</feature>
<comment type="caution">
    <text evidence="2">The sequence shown here is derived from an EMBL/GenBank/DDBJ whole genome shotgun (WGS) entry which is preliminary data.</text>
</comment>
<keyword evidence="3" id="KW-1185">Reference proteome</keyword>
<name>A0AAD4R3T8_9BILA</name>
<accession>A0AAD4R3T8</accession>
<proteinExistence type="predicted"/>
<evidence type="ECO:0000256" key="1">
    <source>
        <dbReference type="SAM" id="MobiDB-lite"/>
    </source>
</evidence>
<organism evidence="2 3">
    <name type="scientific">Ditylenchus destructor</name>
    <dbReference type="NCBI Taxonomy" id="166010"/>
    <lineage>
        <taxon>Eukaryota</taxon>
        <taxon>Metazoa</taxon>
        <taxon>Ecdysozoa</taxon>
        <taxon>Nematoda</taxon>
        <taxon>Chromadorea</taxon>
        <taxon>Rhabditida</taxon>
        <taxon>Tylenchina</taxon>
        <taxon>Tylenchomorpha</taxon>
        <taxon>Sphaerularioidea</taxon>
        <taxon>Anguinidae</taxon>
        <taxon>Anguininae</taxon>
        <taxon>Ditylenchus</taxon>
    </lineage>
</organism>
<evidence type="ECO:0000313" key="2">
    <source>
        <dbReference type="EMBL" id="KAI1720520.1"/>
    </source>
</evidence>
<evidence type="ECO:0000313" key="3">
    <source>
        <dbReference type="Proteomes" id="UP001201812"/>
    </source>
</evidence>
<reference evidence="2" key="1">
    <citation type="submission" date="2022-01" db="EMBL/GenBank/DDBJ databases">
        <title>Genome Sequence Resource for Two Populations of Ditylenchus destructor, the Migratory Endoparasitic Phytonematode.</title>
        <authorList>
            <person name="Zhang H."/>
            <person name="Lin R."/>
            <person name="Xie B."/>
        </authorList>
    </citation>
    <scope>NUCLEOTIDE SEQUENCE</scope>
    <source>
        <strain evidence="2">BazhouSP</strain>
    </source>
</reference>
<sequence>MSKVAPEFVDDVLIQTIGMSTSFVDFLWDLCCCKGICRNGDEDDNERLIRNEDYGDEYTRTTVTTRHLNNGVGSIAGVGTSRGNDIPVQPQTKAQQEVEDDPLSRIVDRTQQSIINISNLDNNIMDIDVSKRARLYSEAVKRHDALIDRRKPSINADDAAPDTNLIITPSTSASDILAQPLSEKITQDELAILHKTAELFTNIYQAGPQIECKEELIAYMSLDD</sequence>
<gene>
    <name evidence="2" type="ORF">DdX_04755</name>
</gene>
<dbReference type="Proteomes" id="UP001201812">
    <property type="component" value="Unassembled WGS sequence"/>
</dbReference>
<protein>
    <recommendedName>
        <fullName evidence="4">Late endosomal/lysosomal adaptor and MAPK and MTOR activator 1</fullName>
    </recommendedName>
</protein>
<dbReference type="EMBL" id="JAKKPZ010000005">
    <property type="protein sequence ID" value="KAI1720520.1"/>
    <property type="molecule type" value="Genomic_DNA"/>
</dbReference>
<dbReference type="AlphaFoldDB" id="A0AAD4R3T8"/>
<evidence type="ECO:0008006" key="4">
    <source>
        <dbReference type="Google" id="ProtNLM"/>
    </source>
</evidence>